<dbReference type="Pfam" id="PF20060">
    <property type="entry name" value="DUF6459"/>
    <property type="match status" value="1"/>
</dbReference>
<dbReference type="EMBL" id="CAEZWZ010000093">
    <property type="protein sequence ID" value="CAB4674150.1"/>
    <property type="molecule type" value="Genomic_DNA"/>
</dbReference>
<dbReference type="EMBL" id="CAFBRW010000003">
    <property type="protein sequence ID" value="CAB5108626.1"/>
    <property type="molecule type" value="Genomic_DNA"/>
</dbReference>
<dbReference type="AlphaFoldDB" id="A0A6J6MIV3"/>
<evidence type="ECO:0000313" key="4">
    <source>
        <dbReference type="EMBL" id="CAB5014088.1"/>
    </source>
</evidence>
<dbReference type="EMBL" id="CAFBPH010000112">
    <property type="protein sequence ID" value="CAB5014088.1"/>
    <property type="molecule type" value="Genomic_DNA"/>
</dbReference>
<dbReference type="InterPro" id="IPR045596">
    <property type="entry name" value="DUF6459"/>
</dbReference>
<evidence type="ECO:0000313" key="2">
    <source>
        <dbReference type="EMBL" id="CAB4674150.1"/>
    </source>
</evidence>
<name>A0A6J6MIV3_9ZZZZ</name>
<organism evidence="2">
    <name type="scientific">freshwater metagenome</name>
    <dbReference type="NCBI Taxonomy" id="449393"/>
    <lineage>
        <taxon>unclassified sequences</taxon>
        <taxon>metagenomes</taxon>
        <taxon>ecological metagenomes</taxon>
    </lineage>
</organism>
<dbReference type="EMBL" id="CAFBOX010000112">
    <property type="protein sequence ID" value="CAB5000025.1"/>
    <property type="molecule type" value="Genomic_DNA"/>
</dbReference>
<evidence type="ECO:0000313" key="5">
    <source>
        <dbReference type="EMBL" id="CAB5108626.1"/>
    </source>
</evidence>
<dbReference type="EMBL" id="CAEZSM010000086">
    <property type="protein sequence ID" value="CAB4545455.1"/>
    <property type="molecule type" value="Genomic_DNA"/>
</dbReference>
<reference evidence="2" key="1">
    <citation type="submission" date="2020-05" db="EMBL/GenBank/DDBJ databases">
        <authorList>
            <person name="Chiriac C."/>
            <person name="Salcher M."/>
            <person name="Ghai R."/>
            <person name="Kavagutti S V."/>
        </authorList>
    </citation>
    <scope>NUCLEOTIDE SEQUENCE</scope>
</reference>
<evidence type="ECO:0000313" key="3">
    <source>
        <dbReference type="EMBL" id="CAB5000025.1"/>
    </source>
</evidence>
<sequence length="175" mass="20005">MTTQLYFDELPIYKSVVLEPAPIIHSDFWNHPVLDLFPAPVVEVIAQKAMLFTTPSCFGENYDPDFAPQPTSASELPELHTWTLKFVVSVLEIWAGKRQPAQLSRWCHQKIYHELLRNVGSQQDVGRVRTLHQSEPLDGICESTVTVRYGGRLRSLVVRFEGIDKRWLCTALTLL</sequence>
<gene>
    <name evidence="1" type="ORF">UFOPK1438_00729</name>
    <name evidence="2" type="ORF">UFOPK2329_00654</name>
    <name evidence="3" type="ORF">UFOPK4035_00711</name>
    <name evidence="4" type="ORF">UFOPK4087_00598</name>
    <name evidence="5" type="ORF">UFOPK4424_00041</name>
</gene>
<protein>
    <submittedName>
        <fullName evidence="2">Unannotated protein</fullName>
    </submittedName>
</protein>
<proteinExistence type="predicted"/>
<evidence type="ECO:0000313" key="1">
    <source>
        <dbReference type="EMBL" id="CAB4545455.1"/>
    </source>
</evidence>
<accession>A0A6J6MIV3</accession>